<dbReference type="EC" id="2.7.1.23" evidence="6"/>
<feature type="active site" description="Proton acceptor" evidence="6">
    <location>
        <position position="53"/>
    </location>
</feature>
<dbReference type="GO" id="GO:0006741">
    <property type="term" value="P:NADP+ biosynthetic process"/>
    <property type="evidence" value="ECO:0007669"/>
    <property type="project" value="UniProtKB-UniRule"/>
</dbReference>
<dbReference type="InterPro" id="IPR002504">
    <property type="entry name" value="NADK"/>
</dbReference>
<evidence type="ECO:0000256" key="6">
    <source>
        <dbReference type="HAMAP-Rule" id="MF_00361"/>
    </source>
</evidence>
<feature type="binding site" evidence="6">
    <location>
        <begin position="130"/>
        <end position="131"/>
    </location>
    <ligand>
        <name>NAD(+)</name>
        <dbReference type="ChEBI" id="CHEBI:57540"/>
    </ligand>
</feature>
<evidence type="ECO:0000256" key="2">
    <source>
        <dbReference type="ARBA" id="ARBA00022777"/>
    </source>
</evidence>
<proteinExistence type="inferred from homology"/>
<evidence type="ECO:0000256" key="5">
    <source>
        <dbReference type="ARBA" id="ARBA00047925"/>
    </source>
</evidence>
<dbReference type="InterPro" id="IPR017438">
    <property type="entry name" value="ATP-NAD_kinase_N"/>
</dbReference>
<dbReference type="RefSeq" id="WP_199262643.1">
    <property type="nucleotide sequence ID" value="NZ_CP054140.1"/>
</dbReference>
<dbReference type="GO" id="GO:0046872">
    <property type="term" value="F:metal ion binding"/>
    <property type="evidence" value="ECO:0007669"/>
    <property type="project" value="UniProtKB-UniRule"/>
</dbReference>
<comment type="cofactor">
    <cofactor evidence="6">
        <name>a divalent metal cation</name>
        <dbReference type="ChEBI" id="CHEBI:60240"/>
    </cofactor>
</comment>
<comment type="similarity">
    <text evidence="6">Belongs to the NAD kinase family.</text>
</comment>
<dbReference type="GO" id="GO:0005737">
    <property type="term" value="C:cytoplasm"/>
    <property type="evidence" value="ECO:0007669"/>
    <property type="project" value="UniProtKB-SubCell"/>
</dbReference>
<dbReference type="AlphaFoldDB" id="A0A7T5VEH8"/>
<feature type="binding site" evidence="6">
    <location>
        <position position="58"/>
    </location>
    <ligand>
        <name>NAD(+)</name>
        <dbReference type="ChEBI" id="CHEBI:57540"/>
    </ligand>
</feature>
<dbReference type="InterPro" id="IPR017437">
    <property type="entry name" value="ATP-NAD_kinase_PpnK-typ_C"/>
</dbReference>
<feature type="binding site" evidence="6">
    <location>
        <position position="160"/>
    </location>
    <ligand>
        <name>NAD(+)</name>
        <dbReference type="ChEBI" id="CHEBI:57540"/>
    </ligand>
</feature>
<comment type="caution">
    <text evidence="6">Lacks conserved residue(s) required for the propagation of feature annotation.</text>
</comment>
<organism evidence="7 8">
    <name type="scientific">Desulfobulbus oligotrophicus</name>
    <dbReference type="NCBI Taxonomy" id="1909699"/>
    <lineage>
        <taxon>Bacteria</taxon>
        <taxon>Pseudomonadati</taxon>
        <taxon>Thermodesulfobacteriota</taxon>
        <taxon>Desulfobulbia</taxon>
        <taxon>Desulfobulbales</taxon>
        <taxon>Desulfobulbaceae</taxon>
        <taxon>Desulfobulbus</taxon>
    </lineage>
</organism>
<keyword evidence="8" id="KW-1185">Reference proteome</keyword>
<protein>
    <recommendedName>
        <fullName evidence="6">NAD kinase</fullName>
        <ecNumber evidence="6">2.7.1.23</ecNumber>
    </recommendedName>
    <alternativeName>
        <fullName evidence="6">ATP-dependent NAD kinase</fullName>
    </alternativeName>
</protein>
<dbReference type="Pfam" id="PF01513">
    <property type="entry name" value="NAD_kinase"/>
    <property type="match status" value="1"/>
</dbReference>
<keyword evidence="3 6" id="KW-0521">NADP</keyword>
<dbReference type="Gene3D" id="2.60.200.30">
    <property type="entry name" value="Probable inorganic polyphosphate/atp-NAD kinase, domain 2"/>
    <property type="match status" value="1"/>
</dbReference>
<keyword evidence="6" id="KW-0963">Cytoplasm</keyword>
<keyword evidence="2 6" id="KW-0418">Kinase</keyword>
<accession>A0A7T5VEH8</accession>
<dbReference type="GO" id="GO:0003951">
    <property type="term" value="F:NAD+ kinase activity"/>
    <property type="evidence" value="ECO:0007669"/>
    <property type="project" value="UniProtKB-UniRule"/>
</dbReference>
<dbReference type="GO" id="GO:0051287">
    <property type="term" value="F:NAD binding"/>
    <property type="evidence" value="ECO:0007669"/>
    <property type="project" value="UniProtKB-ARBA"/>
</dbReference>
<reference evidence="7 8" key="1">
    <citation type="submission" date="2020-05" db="EMBL/GenBank/DDBJ databases">
        <title>Complete genome of Desulfobulbus oligotrophicus.</title>
        <authorList>
            <person name="Podar M."/>
        </authorList>
    </citation>
    <scope>NUCLEOTIDE SEQUENCE [LARGE SCALE GENOMIC DNA]</scope>
    <source>
        <strain evidence="7 8">Prop6</strain>
    </source>
</reference>
<keyword evidence="1 6" id="KW-0808">Transferase</keyword>
<comment type="catalytic activity">
    <reaction evidence="5 6">
        <text>NAD(+) + ATP = ADP + NADP(+) + H(+)</text>
        <dbReference type="Rhea" id="RHEA:18629"/>
        <dbReference type="ChEBI" id="CHEBI:15378"/>
        <dbReference type="ChEBI" id="CHEBI:30616"/>
        <dbReference type="ChEBI" id="CHEBI:57540"/>
        <dbReference type="ChEBI" id="CHEBI:58349"/>
        <dbReference type="ChEBI" id="CHEBI:456216"/>
        <dbReference type="EC" id="2.7.1.23"/>
    </reaction>
</comment>
<feature type="binding site" evidence="6">
    <location>
        <begin position="53"/>
        <end position="54"/>
    </location>
    <ligand>
        <name>NAD(+)</name>
        <dbReference type="ChEBI" id="CHEBI:57540"/>
    </ligand>
</feature>
<comment type="subcellular location">
    <subcellularLocation>
        <location evidence="6">Cytoplasm</location>
    </subcellularLocation>
</comment>
<dbReference type="InterPro" id="IPR016064">
    <property type="entry name" value="NAD/diacylglycerol_kinase_sf"/>
</dbReference>
<keyword evidence="6" id="KW-0547">Nucleotide-binding</keyword>
<dbReference type="KEGG" id="dog:HP555_11520"/>
<comment type="function">
    <text evidence="6">Involved in the regulation of the intracellular balance of NAD and NADP, and is a key enzyme in the biosynthesis of NADP. Catalyzes specifically the phosphorylation on 2'-hydroxyl of the adenosine moiety of NAD to yield NADP.</text>
</comment>
<dbReference type="GO" id="GO:0005524">
    <property type="term" value="F:ATP binding"/>
    <property type="evidence" value="ECO:0007669"/>
    <property type="project" value="UniProtKB-KW"/>
</dbReference>
<gene>
    <name evidence="6" type="primary">nadK</name>
    <name evidence="7" type="ORF">HP555_11520</name>
</gene>
<sequence length="287" mass="31556">MNIQYAGVITRPDSPEVDAIGREMVDWFKCRSIRADFNRIDRHMDILIVLGGDGTLLHVADKAAEYQLPVLGINLGNLGFLTEIAADERYEALELLLVEDDVRLETRIMLSAAYVNGTTGEKSASVHALNEVVIVKKSTEAMIRLRCWADREYVTTYRADGLIIATPTGSTAYNLSAGGPVVHAELDAVVVTPICPFMLESRPILLGSDHNITAQLLAPAGEVKVIIDGGLQWTITENDYLQVRKASLPLLIVSSPWKSYFNILRNKLNWGGASVDIPLPEKACKHC</sequence>
<feature type="binding site" evidence="6">
    <location>
        <begin position="171"/>
        <end position="176"/>
    </location>
    <ligand>
        <name>NAD(+)</name>
        <dbReference type="ChEBI" id="CHEBI:57540"/>
    </ligand>
</feature>
<dbReference type="Gene3D" id="3.40.50.10330">
    <property type="entry name" value="Probable inorganic polyphosphate/atp-NAD kinase, domain 1"/>
    <property type="match status" value="1"/>
</dbReference>
<evidence type="ECO:0000313" key="8">
    <source>
        <dbReference type="Proteomes" id="UP000596092"/>
    </source>
</evidence>
<dbReference type="HAMAP" id="MF_00361">
    <property type="entry name" value="NAD_kinase"/>
    <property type="match status" value="1"/>
</dbReference>
<dbReference type="Pfam" id="PF20143">
    <property type="entry name" value="NAD_kinase_C"/>
    <property type="match status" value="1"/>
</dbReference>
<feature type="binding site" evidence="6">
    <location>
        <position position="158"/>
    </location>
    <ligand>
        <name>NAD(+)</name>
        <dbReference type="ChEBI" id="CHEBI:57540"/>
    </ligand>
</feature>
<keyword evidence="6" id="KW-0067">ATP-binding</keyword>
<evidence type="ECO:0000256" key="4">
    <source>
        <dbReference type="ARBA" id="ARBA00023027"/>
    </source>
</evidence>
<dbReference type="EMBL" id="CP054140">
    <property type="protein sequence ID" value="QQG66450.1"/>
    <property type="molecule type" value="Genomic_DNA"/>
</dbReference>
<evidence type="ECO:0000256" key="3">
    <source>
        <dbReference type="ARBA" id="ARBA00022857"/>
    </source>
</evidence>
<dbReference type="PANTHER" id="PTHR20275">
    <property type="entry name" value="NAD KINASE"/>
    <property type="match status" value="1"/>
</dbReference>
<dbReference type="PANTHER" id="PTHR20275:SF0">
    <property type="entry name" value="NAD KINASE"/>
    <property type="match status" value="1"/>
</dbReference>
<dbReference type="Proteomes" id="UP000596092">
    <property type="component" value="Chromosome"/>
</dbReference>
<evidence type="ECO:0000256" key="1">
    <source>
        <dbReference type="ARBA" id="ARBA00022679"/>
    </source>
</evidence>
<dbReference type="GO" id="GO:0019674">
    <property type="term" value="P:NAD+ metabolic process"/>
    <property type="evidence" value="ECO:0007669"/>
    <property type="project" value="InterPro"/>
</dbReference>
<name>A0A7T5VEH8_9BACT</name>
<dbReference type="SUPFAM" id="SSF111331">
    <property type="entry name" value="NAD kinase/diacylglycerol kinase-like"/>
    <property type="match status" value="1"/>
</dbReference>
<evidence type="ECO:0000313" key="7">
    <source>
        <dbReference type="EMBL" id="QQG66450.1"/>
    </source>
</evidence>
<keyword evidence="4 6" id="KW-0520">NAD</keyword>